<accession>A0AAV4XL01</accession>
<dbReference type="Proteomes" id="UP001054945">
    <property type="component" value="Unassembled WGS sequence"/>
</dbReference>
<name>A0AAV4XL01_CAEEX</name>
<reference evidence="1 2" key="1">
    <citation type="submission" date="2021-06" db="EMBL/GenBank/DDBJ databases">
        <title>Caerostris extrusa draft genome.</title>
        <authorList>
            <person name="Kono N."/>
            <person name="Arakawa K."/>
        </authorList>
    </citation>
    <scope>NUCLEOTIDE SEQUENCE [LARGE SCALE GENOMIC DNA]</scope>
</reference>
<dbReference type="EMBL" id="BPLR01000408">
    <property type="protein sequence ID" value="GIY94605.1"/>
    <property type="molecule type" value="Genomic_DNA"/>
</dbReference>
<gene>
    <name evidence="1" type="ORF">CEXT_73351</name>
</gene>
<evidence type="ECO:0000313" key="2">
    <source>
        <dbReference type="Proteomes" id="UP001054945"/>
    </source>
</evidence>
<protein>
    <submittedName>
        <fullName evidence="1">Uncharacterized protein</fullName>
    </submittedName>
</protein>
<organism evidence="1 2">
    <name type="scientific">Caerostris extrusa</name>
    <name type="common">Bark spider</name>
    <name type="synonym">Caerostris bankana</name>
    <dbReference type="NCBI Taxonomy" id="172846"/>
    <lineage>
        <taxon>Eukaryota</taxon>
        <taxon>Metazoa</taxon>
        <taxon>Ecdysozoa</taxon>
        <taxon>Arthropoda</taxon>
        <taxon>Chelicerata</taxon>
        <taxon>Arachnida</taxon>
        <taxon>Araneae</taxon>
        <taxon>Araneomorphae</taxon>
        <taxon>Entelegynae</taxon>
        <taxon>Araneoidea</taxon>
        <taxon>Araneidae</taxon>
        <taxon>Caerostris</taxon>
    </lineage>
</organism>
<sequence>MKPAIRFGVHERRQIWLECRHAGRQPLGLSGTNHVRVGEKAGVCCRWELSTNSKSASKAPRTKRVRFSNFENSWSQRHLAIIYLKAMGASSH</sequence>
<dbReference type="AlphaFoldDB" id="A0AAV4XL01"/>
<evidence type="ECO:0000313" key="1">
    <source>
        <dbReference type="EMBL" id="GIY94605.1"/>
    </source>
</evidence>
<proteinExistence type="predicted"/>
<comment type="caution">
    <text evidence="1">The sequence shown here is derived from an EMBL/GenBank/DDBJ whole genome shotgun (WGS) entry which is preliminary data.</text>
</comment>
<keyword evidence="2" id="KW-1185">Reference proteome</keyword>